<comment type="caution">
    <text evidence="9">The sequence shown here is derived from an EMBL/GenBank/DDBJ whole genome shotgun (WGS) entry which is preliminary data.</text>
</comment>
<name>A0A3S2UI71_9BURK</name>
<dbReference type="GO" id="GO:0022904">
    <property type="term" value="P:respiratory electron transport chain"/>
    <property type="evidence" value="ECO:0007669"/>
    <property type="project" value="InterPro"/>
</dbReference>
<dbReference type="GO" id="GO:0005886">
    <property type="term" value="C:plasma membrane"/>
    <property type="evidence" value="ECO:0007669"/>
    <property type="project" value="UniProtKB-SubCell"/>
</dbReference>
<comment type="subcellular location">
    <subcellularLocation>
        <location evidence="1">Cell membrane</location>
        <topology evidence="1">Multi-pass membrane protein</topology>
    </subcellularLocation>
</comment>
<organism evidence="9 10">
    <name type="scientific">Inhella crocodyli</name>
    <dbReference type="NCBI Taxonomy" id="2499851"/>
    <lineage>
        <taxon>Bacteria</taxon>
        <taxon>Pseudomonadati</taxon>
        <taxon>Pseudomonadota</taxon>
        <taxon>Betaproteobacteria</taxon>
        <taxon>Burkholderiales</taxon>
        <taxon>Sphaerotilaceae</taxon>
        <taxon>Inhella</taxon>
    </lineage>
</organism>
<evidence type="ECO:0000256" key="3">
    <source>
        <dbReference type="ARBA" id="ARBA00022692"/>
    </source>
</evidence>
<evidence type="ECO:0000256" key="6">
    <source>
        <dbReference type="SAM" id="MobiDB-lite"/>
    </source>
</evidence>
<dbReference type="PANTHER" id="PTHR30485">
    <property type="entry name" value="NI/FE-HYDROGENASE 1 B-TYPE CYTOCHROME SUBUNIT"/>
    <property type="match status" value="1"/>
</dbReference>
<evidence type="ECO:0000313" key="10">
    <source>
        <dbReference type="Proteomes" id="UP000288587"/>
    </source>
</evidence>
<dbReference type="GO" id="GO:0020037">
    <property type="term" value="F:heme binding"/>
    <property type="evidence" value="ECO:0007669"/>
    <property type="project" value="TreeGrafter"/>
</dbReference>
<keyword evidence="5 7" id="KW-0472">Membrane</keyword>
<keyword evidence="4 7" id="KW-1133">Transmembrane helix</keyword>
<dbReference type="SUPFAM" id="SSF81342">
    <property type="entry name" value="Transmembrane di-heme cytochromes"/>
    <property type="match status" value="1"/>
</dbReference>
<keyword evidence="3 7" id="KW-0812">Transmembrane</keyword>
<accession>A0A3S2UI71</accession>
<evidence type="ECO:0000256" key="7">
    <source>
        <dbReference type="SAM" id="Phobius"/>
    </source>
</evidence>
<feature type="domain" description="Cytochrome b561 bacterial/Ni-hydrogenase" evidence="8">
    <location>
        <begin position="13"/>
        <end position="181"/>
    </location>
</feature>
<sequence>MNATATPPDRWVTDAPIRVFHALLALGFALAWLTGDEDGWRPLHVTLGYSLAGLLAWRVAYGLFGPPSARLAPVGRRLGALRRWGSAWWQPGGVRAPEQHAQQGLTLLVGLLPTVLLMGLPFLALSGLATHLDWAGGEEVFEEVHEGLANGLGLVALLHPLLVLAQSVLRGRNLARAMWSGRVAGPGPDLVRQERRGAALLLALAVLVGAVAAWQWESAREPSARAERHGGERHHARDWDDD</sequence>
<dbReference type="InterPro" id="IPR011577">
    <property type="entry name" value="Cyt_b561_bac/Ni-Hgenase"/>
</dbReference>
<evidence type="ECO:0000313" key="9">
    <source>
        <dbReference type="EMBL" id="RVT88710.1"/>
    </source>
</evidence>
<proteinExistence type="predicted"/>
<feature type="region of interest" description="Disordered" evidence="6">
    <location>
        <begin position="222"/>
        <end position="242"/>
    </location>
</feature>
<feature type="transmembrane region" description="Helical" evidence="7">
    <location>
        <begin position="15"/>
        <end position="33"/>
    </location>
</feature>
<dbReference type="Proteomes" id="UP000288587">
    <property type="component" value="Unassembled WGS sequence"/>
</dbReference>
<reference evidence="9 10" key="1">
    <citation type="submission" date="2019-01" db="EMBL/GenBank/DDBJ databases">
        <authorList>
            <person name="Chen W.-M."/>
        </authorList>
    </citation>
    <scope>NUCLEOTIDE SEQUENCE [LARGE SCALE GENOMIC DNA]</scope>
    <source>
        <strain evidence="9 10">CCP-18</strain>
    </source>
</reference>
<gene>
    <name evidence="9" type="ORF">EOD73_07010</name>
</gene>
<dbReference type="PANTHER" id="PTHR30485:SF2">
    <property type="entry name" value="BLL0597 PROTEIN"/>
    <property type="match status" value="1"/>
</dbReference>
<keyword evidence="10" id="KW-1185">Reference proteome</keyword>
<evidence type="ECO:0000256" key="5">
    <source>
        <dbReference type="ARBA" id="ARBA00023136"/>
    </source>
</evidence>
<feature type="transmembrane region" description="Helical" evidence="7">
    <location>
        <begin position="105"/>
        <end position="128"/>
    </location>
</feature>
<dbReference type="OrthoDB" id="196472at2"/>
<dbReference type="GO" id="GO:0009055">
    <property type="term" value="F:electron transfer activity"/>
    <property type="evidence" value="ECO:0007669"/>
    <property type="project" value="InterPro"/>
</dbReference>
<dbReference type="Gene3D" id="1.20.950.20">
    <property type="entry name" value="Transmembrane di-heme cytochromes, Chain C"/>
    <property type="match status" value="1"/>
</dbReference>
<evidence type="ECO:0000256" key="4">
    <source>
        <dbReference type="ARBA" id="ARBA00022989"/>
    </source>
</evidence>
<dbReference type="AlphaFoldDB" id="A0A3S2UI71"/>
<evidence type="ECO:0000256" key="1">
    <source>
        <dbReference type="ARBA" id="ARBA00004651"/>
    </source>
</evidence>
<feature type="transmembrane region" description="Helical" evidence="7">
    <location>
        <begin position="198"/>
        <end position="216"/>
    </location>
</feature>
<feature type="transmembrane region" description="Helical" evidence="7">
    <location>
        <begin position="148"/>
        <end position="169"/>
    </location>
</feature>
<dbReference type="EMBL" id="SACM01000001">
    <property type="protein sequence ID" value="RVT88710.1"/>
    <property type="molecule type" value="Genomic_DNA"/>
</dbReference>
<dbReference type="InterPro" id="IPR051542">
    <property type="entry name" value="Hydrogenase_cytochrome"/>
</dbReference>
<keyword evidence="2" id="KW-1003">Cell membrane</keyword>
<evidence type="ECO:0000259" key="8">
    <source>
        <dbReference type="Pfam" id="PF01292"/>
    </source>
</evidence>
<dbReference type="Pfam" id="PF01292">
    <property type="entry name" value="Ni_hydr_CYTB"/>
    <property type="match status" value="1"/>
</dbReference>
<evidence type="ECO:0000256" key="2">
    <source>
        <dbReference type="ARBA" id="ARBA00022475"/>
    </source>
</evidence>
<protein>
    <submittedName>
        <fullName evidence="9">Cytochrome b/b6 domain-containing protein</fullName>
    </submittedName>
</protein>
<dbReference type="RefSeq" id="WP_127682157.1">
    <property type="nucleotide sequence ID" value="NZ_SACM01000001.1"/>
</dbReference>
<dbReference type="InterPro" id="IPR016174">
    <property type="entry name" value="Di-haem_cyt_TM"/>
</dbReference>